<evidence type="ECO:0000256" key="1">
    <source>
        <dbReference type="ARBA" id="ARBA00022737"/>
    </source>
</evidence>
<dbReference type="Pfam" id="PF13812">
    <property type="entry name" value="PPR_3"/>
    <property type="match status" value="2"/>
</dbReference>
<reference evidence="4 5" key="1">
    <citation type="journal article" date="2015" name="Plant Cell">
        <title>Oil accumulation by the oleaginous diatom Fistulifera solaris as revealed by the genome and transcriptome.</title>
        <authorList>
            <person name="Tanaka T."/>
            <person name="Maeda Y."/>
            <person name="Veluchamy A."/>
            <person name="Tanaka M."/>
            <person name="Abida H."/>
            <person name="Marechal E."/>
            <person name="Bowler C."/>
            <person name="Muto M."/>
            <person name="Sunaga Y."/>
            <person name="Tanaka M."/>
            <person name="Yoshino T."/>
            <person name="Taniguchi T."/>
            <person name="Fukuda Y."/>
            <person name="Nemoto M."/>
            <person name="Matsumoto M."/>
            <person name="Wong P.S."/>
            <person name="Aburatani S."/>
            <person name="Fujibuchi W."/>
        </authorList>
    </citation>
    <scope>NUCLEOTIDE SEQUENCE [LARGE SCALE GENOMIC DNA]</scope>
    <source>
        <strain evidence="4 5">JPCC DA0580</strain>
    </source>
</reference>
<evidence type="ECO:0008006" key="6">
    <source>
        <dbReference type="Google" id="ProtNLM"/>
    </source>
</evidence>
<feature type="repeat" description="PPR" evidence="2">
    <location>
        <begin position="170"/>
        <end position="204"/>
    </location>
</feature>
<dbReference type="PANTHER" id="PTHR47942">
    <property type="entry name" value="TETRATRICOPEPTIDE REPEAT (TPR)-LIKE SUPERFAMILY PROTEIN-RELATED"/>
    <property type="match status" value="1"/>
</dbReference>
<dbReference type="InterPro" id="IPR011990">
    <property type="entry name" value="TPR-like_helical_dom_sf"/>
</dbReference>
<comment type="caution">
    <text evidence="4">The sequence shown here is derived from an EMBL/GenBank/DDBJ whole genome shotgun (WGS) entry which is preliminary data.</text>
</comment>
<gene>
    <name evidence="4" type="ORF">FisN_29Lh072</name>
</gene>
<feature type="chain" id="PRO_5012306382" description="Pentacotripeptide-repeat region of PRORP domain-containing protein" evidence="3">
    <location>
        <begin position="20"/>
        <end position="590"/>
    </location>
</feature>
<dbReference type="Gene3D" id="1.25.40.10">
    <property type="entry name" value="Tetratricopeptide repeat domain"/>
    <property type="match status" value="3"/>
</dbReference>
<feature type="repeat" description="PPR" evidence="2">
    <location>
        <begin position="138"/>
        <end position="168"/>
    </location>
</feature>
<dbReference type="AlphaFoldDB" id="A0A1Z5JLG7"/>
<evidence type="ECO:0000313" key="5">
    <source>
        <dbReference type="Proteomes" id="UP000198406"/>
    </source>
</evidence>
<dbReference type="Proteomes" id="UP000198406">
    <property type="component" value="Unassembled WGS sequence"/>
</dbReference>
<dbReference type="OrthoDB" id="185373at2759"/>
<keyword evidence="3" id="KW-0732">Signal</keyword>
<dbReference type="EMBL" id="BDSP01000084">
    <property type="protein sequence ID" value="GAX14860.1"/>
    <property type="molecule type" value="Genomic_DNA"/>
</dbReference>
<accession>A0A1Z5JLG7</accession>
<dbReference type="PANTHER" id="PTHR47942:SF39">
    <property type="entry name" value="PPR CONTAINING PLANT PROTEIN"/>
    <property type="match status" value="1"/>
</dbReference>
<sequence length="590" mass="66558">MRAMRYILRLLCVATVSHAFPVVKQGHRRLAVHRFATTDEILFFDVVKEFGLSLPSKRPQNAFSYLLNQLSESQPEEAGPRAEILLRKHDTNHEHSVLLLNKVLACYLKSVSTSRGFTNKRQLANKASNLVKEWPEKDLVSYNTLISIFSKAAMPQEARQTFDSLPMKPDTISYSALIHAYAITGRAREARQVFDIMLIHGPAPNRPCYNDVLNAYAKASDSFAAQAFLTQWERSKVSRRVKPQIRSYNIVLNALPWHKAETFFAAMPNRDIVSYTTMISICCKARSDTDAALTRVKQLVQQVVESDRMELSTTFLWNVLYSLGTMDGLEVANYAEQLALELAPTLEGSHIEVYNALLHCWSQQSQVRGERVLQLLEQIESDPNVQPNIKTYTNTLNALKGRGDFLIPAAQDLMQRLETVGPAPTVATYTVMMQLYAKSNVPRKASSAWEIFQRMPTRNIISYNAVLNACEYTDTINNDQTIIEEALKVACVVFDEIRNCPTSRPNAVTYGSFLGVLTNLMPTEASRQETVALVFKRCAAEGQVSKYVLKKLQEAASTDLYKEWLQGYGEDGLPFAWTANVRLGKARKEF</sequence>
<protein>
    <recommendedName>
        <fullName evidence="6">Pentacotripeptide-repeat region of PRORP domain-containing protein</fullName>
    </recommendedName>
</protein>
<dbReference type="InParanoid" id="A0A1Z5JLG7"/>
<proteinExistence type="predicted"/>
<dbReference type="Pfam" id="PF01535">
    <property type="entry name" value="PPR"/>
    <property type="match status" value="2"/>
</dbReference>
<evidence type="ECO:0000313" key="4">
    <source>
        <dbReference type="EMBL" id="GAX14860.1"/>
    </source>
</evidence>
<dbReference type="InterPro" id="IPR051222">
    <property type="entry name" value="PPR/CCM1_RNA-binding"/>
</dbReference>
<dbReference type="NCBIfam" id="TIGR00756">
    <property type="entry name" value="PPR"/>
    <property type="match status" value="1"/>
</dbReference>
<organism evidence="4 5">
    <name type="scientific">Fistulifera solaris</name>
    <name type="common">Oleaginous diatom</name>
    <dbReference type="NCBI Taxonomy" id="1519565"/>
    <lineage>
        <taxon>Eukaryota</taxon>
        <taxon>Sar</taxon>
        <taxon>Stramenopiles</taxon>
        <taxon>Ochrophyta</taxon>
        <taxon>Bacillariophyta</taxon>
        <taxon>Bacillariophyceae</taxon>
        <taxon>Bacillariophycidae</taxon>
        <taxon>Naviculales</taxon>
        <taxon>Naviculaceae</taxon>
        <taxon>Fistulifera</taxon>
    </lineage>
</organism>
<name>A0A1Z5JLG7_FISSO</name>
<keyword evidence="1" id="KW-0677">Repeat</keyword>
<evidence type="ECO:0000256" key="2">
    <source>
        <dbReference type="PROSITE-ProRule" id="PRU00708"/>
    </source>
</evidence>
<keyword evidence="5" id="KW-1185">Reference proteome</keyword>
<feature type="signal peptide" evidence="3">
    <location>
        <begin position="1"/>
        <end position="19"/>
    </location>
</feature>
<evidence type="ECO:0000256" key="3">
    <source>
        <dbReference type="SAM" id="SignalP"/>
    </source>
</evidence>
<dbReference type="PROSITE" id="PS51375">
    <property type="entry name" value="PPR"/>
    <property type="match status" value="2"/>
</dbReference>
<dbReference type="InterPro" id="IPR002885">
    <property type="entry name" value="PPR_rpt"/>
</dbReference>